<dbReference type="AlphaFoldDB" id="Q0BVW9"/>
<dbReference type="EMBL" id="CP000394">
    <property type="protein sequence ID" value="ABI61033.1"/>
    <property type="molecule type" value="Genomic_DNA"/>
</dbReference>
<name>Q0BVW9_GRABC</name>
<dbReference type="Proteomes" id="UP000001963">
    <property type="component" value="Chromosome"/>
</dbReference>
<reference evidence="2 3" key="1">
    <citation type="journal article" date="2007" name="J. Bacteriol.">
        <title>Genome sequence analysis of the emerging human pathogenic acetic acid bacterium Granulibacter bethesdensis.</title>
        <authorList>
            <person name="Greenberg D.E."/>
            <person name="Porcella S.F."/>
            <person name="Zelazny A.M."/>
            <person name="Virtaneva K."/>
            <person name="Sturdevant D.E."/>
            <person name="Kupko J.J.III."/>
            <person name="Barbian K.D."/>
            <person name="Babar A."/>
            <person name="Dorward D.W."/>
            <person name="Holland S.M."/>
        </authorList>
    </citation>
    <scope>NUCLEOTIDE SEQUENCE [LARGE SCALE GENOMIC DNA]</scope>
    <source>
        <strain evidence="3">ATCC BAA-1260 / CGDNIH1</strain>
    </source>
</reference>
<dbReference type="Pfam" id="PF09898">
    <property type="entry name" value="DUF2125"/>
    <property type="match status" value="1"/>
</dbReference>
<sequence length="419" mass="46140">MMGMNGDATAIRNPLRLLWMNDLVTRPAKRSLTMRRLWFRLVLLAVVLAAADYGIWQWTVNRLVEQSLLWVHQRPDGVVLKSRAAALPGGWPLAARITLPEPELFVGGYPVWQGQALEVEVSPWHPLQLLMRPRGPQAAFPESPWKIMMQPASASVTLPVRLAWDGWWPVALVPDTDPSIHTLDLHVTAQDVRLRPNGSGWTSADPAPHPDTGLPAGYDIITISRVEMHLRLDQALAVQCSLDDAVLPSVRQWPFGKTVQHVNVAARIDPFPFSNVQPQEKIRAWRAASGVFRILDATLTWGSLRASMAGQGGLDDFLQPVMQGVVTMASPEETITSLRDQGWIASGLYMAAKTMLGLFVQATDAPGRATQRNSVDHADTARSHPAYVSVPVRLAGTVLMIGQVPVLKISPPPWADSQR</sequence>
<dbReference type="KEGG" id="gbe:GbCGDNIH1_0135"/>
<dbReference type="HOGENOM" id="CLU_655158_0_0_5"/>
<proteinExistence type="predicted"/>
<protein>
    <submittedName>
        <fullName evidence="2">Membrane associated protein</fullName>
    </submittedName>
</protein>
<gene>
    <name evidence="2" type="ordered locus">GbCGDNIH1_0135</name>
</gene>
<feature type="transmembrane region" description="Helical" evidence="1">
    <location>
        <begin position="37"/>
        <end position="56"/>
    </location>
</feature>
<evidence type="ECO:0000313" key="3">
    <source>
        <dbReference type="Proteomes" id="UP000001963"/>
    </source>
</evidence>
<dbReference type="InterPro" id="IPR018666">
    <property type="entry name" value="DUF2125"/>
</dbReference>
<keyword evidence="1" id="KW-0812">Transmembrane</keyword>
<evidence type="ECO:0000313" key="2">
    <source>
        <dbReference type="EMBL" id="ABI61033.1"/>
    </source>
</evidence>
<keyword evidence="3" id="KW-1185">Reference proteome</keyword>
<keyword evidence="1" id="KW-0472">Membrane</keyword>
<keyword evidence="1" id="KW-1133">Transmembrane helix</keyword>
<evidence type="ECO:0000256" key="1">
    <source>
        <dbReference type="SAM" id="Phobius"/>
    </source>
</evidence>
<dbReference type="STRING" id="391165.GbCGDNIH1_0135"/>
<organism evidence="2 3">
    <name type="scientific">Granulibacter bethesdensis (strain ATCC BAA-1260 / CGDNIH1)</name>
    <dbReference type="NCBI Taxonomy" id="391165"/>
    <lineage>
        <taxon>Bacteria</taxon>
        <taxon>Pseudomonadati</taxon>
        <taxon>Pseudomonadota</taxon>
        <taxon>Alphaproteobacteria</taxon>
        <taxon>Acetobacterales</taxon>
        <taxon>Acetobacteraceae</taxon>
        <taxon>Granulibacter</taxon>
    </lineage>
</organism>
<accession>Q0BVW9</accession>